<protein>
    <submittedName>
        <fullName evidence="3">Nitroreductase</fullName>
    </submittedName>
</protein>
<gene>
    <name evidence="3" type="ORF">SAMN04487901_1094</name>
</gene>
<keyword evidence="1" id="KW-0732">Signal</keyword>
<feature type="chain" id="PRO_5011551892" evidence="1">
    <location>
        <begin position="22"/>
        <end position="202"/>
    </location>
</feature>
<reference evidence="4" key="1">
    <citation type="submission" date="2016-10" db="EMBL/GenBank/DDBJ databases">
        <authorList>
            <person name="Varghese N."/>
            <person name="Submissions S."/>
        </authorList>
    </citation>
    <scope>NUCLEOTIDE SEQUENCE [LARGE SCALE GENOMIC DNA]</scope>
    <source>
        <strain evidence="4">BP1-148</strain>
    </source>
</reference>
<dbReference type="Pfam" id="PF00881">
    <property type="entry name" value="Nitroreductase"/>
    <property type="match status" value="2"/>
</dbReference>
<dbReference type="InterPro" id="IPR029479">
    <property type="entry name" value="Nitroreductase"/>
</dbReference>
<accession>A0A1G7WV74</accession>
<evidence type="ECO:0000313" key="3">
    <source>
        <dbReference type="EMBL" id="SDG75835.1"/>
    </source>
</evidence>
<dbReference type="SUPFAM" id="SSF55469">
    <property type="entry name" value="FMN-dependent nitroreductase-like"/>
    <property type="match status" value="1"/>
</dbReference>
<dbReference type="STRING" id="645274.SAMN04487901_1094"/>
<dbReference type="Proteomes" id="UP000198779">
    <property type="component" value="Unassembled WGS sequence"/>
</dbReference>
<dbReference type="EMBL" id="FNCQ01000009">
    <property type="protein sequence ID" value="SDG75835.1"/>
    <property type="molecule type" value="Genomic_DNA"/>
</dbReference>
<evidence type="ECO:0000313" key="4">
    <source>
        <dbReference type="Proteomes" id="UP000198779"/>
    </source>
</evidence>
<sequence length="202" mass="22857">MNMNKIIMTLAFMLTSIASHAQLSTEAQAVINNIMTRASVRGFIEKPVEQEKIDLMLRAAMAAPTDKNRQPWHFVVLNTPESIAQYAGEGHHAERMKKTPLVIVVCADTTRMQQGEVRDIWVQDLSASTENLLLAAHALDLGAVWTTIYPLEKRVQDVQQRLNLPGRLIPMCAIRIGYPNPERPAQPKDKWDEQKVTYGLWK</sequence>
<keyword evidence="4" id="KW-1185">Reference proteome</keyword>
<evidence type="ECO:0000259" key="2">
    <source>
        <dbReference type="Pfam" id="PF00881"/>
    </source>
</evidence>
<dbReference type="InterPro" id="IPR050627">
    <property type="entry name" value="Nitroreductase/BluB"/>
</dbReference>
<evidence type="ECO:0000256" key="1">
    <source>
        <dbReference type="SAM" id="SignalP"/>
    </source>
</evidence>
<organism evidence="3 4">
    <name type="scientific">Prevotella communis</name>
    <dbReference type="NCBI Taxonomy" id="2913614"/>
    <lineage>
        <taxon>Bacteria</taxon>
        <taxon>Pseudomonadati</taxon>
        <taxon>Bacteroidota</taxon>
        <taxon>Bacteroidia</taxon>
        <taxon>Bacteroidales</taxon>
        <taxon>Prevotellaceae</taxon>
        <taxon>Prevotella</taxon>
    </lineage>
</organism>
<dbReference type="Gene3D" id="3.40.109.10">
    <property type="entry name" value="NADH Oxidase"/>
    <property type="match status" value="1"/>
</dbReference>
<feature type="domain" description="Nitroreductase" evidence="2">
    <location>
        <begin position="91"/>
        <end position="178"/>
    </location>
</feature>
<name>A0A1G7WV74_9BACT</name>
<feature type="signal peptide" evidence="1">
    <location>
        <begin position="1"/>
        <end position="21"/>
    </location>
</feature>
<dbReference type="PANTHER" id="PTHR23026">
    <property type="entry name" value="NADPH NITROREDUCTASE"/>
    <property type="match status" value="1"/>
</dbReference>
<dbReference type="GO" id="GO:0016491">
    <property type="term" value="F:oxidoreductase activity"/>
    <property type="evidence" value="ECO:0007669"/>
    <property type="project" value="InterPro"/>
</dbReference>
<proteinExistence type="predicted"/>
<dbReference type="InterPro" id="IPR000415">
    <property type="entry name" value="Nitroreductase-like"/>
</dbReference>
<dbReference type="PANTHER" id="PTHR23026:SF123">
    <property type="entry name" value="NAD(P)H NITROREDUCTASE RV3131-RELATED"/>
    <property type="match status" value="1"/>
</dbReference>
<dbReference type="AlphaFoldDB" id="A0A1G7WV74"/>
<feature type="domain" description="Nitroreductase" evidence="2">
    <location>
        <begin position="34"/>
        <end position="86"/>
    </location>
</feature>